<evidence type="ECO:0000259" key="1">
    <source>
        <dbReference type="PROSITE" id="PS50181"/>
    </source>
</evidence>
<dbReference type="SUPFAM" id="SSF81383">
    <property type="entry name" value="F-box domain"/>
    <property type="match status" value="1"/>
</dbReference>
<proteinExistence type="predicted"/>
<feature type="domain" description="F-box" evidence="1">
    <location>
        <begin position="1"/>
        <end position="45"/>
    </location>
</feature>
<dbReference type="SMART" id="SM00256">
    <property type="entry name" value="FBOX"/>
    <property type="match status" value="1"/>
</dbReference>
<comment type="caution">
    <text evidence="2">The sequence shown here is derived from an EMBL/GenBank/DDBJ whole genome shotgun (WGS) entry which is preliminary data.</text>
</comment>
<dbReference type="Proteomes" id="UP000215914">
    <property type="component" value="Unassembled WGS sequence"/>
</dbReference>
<evidence type="ECO:0000313" key="2">
    <source>
        <dbReference type="EMBL" id="KAF5764998.1"/>
    </source>
</evidence>
<accession>A0A9K3H3R0</accession>
<dbReference type="InterPro" id="IPR036047">
    <property type="entry name" value="F-box-like_dom_sf"/>
</dbReference>
<dbReference type="Gene3D" id="1.20.1280.50">
    <property type="match status" value="1"/>
</dbReference>
<dbReference type="EMBL" id="MNCJ02000330">
    <property type="protein sequence ID" value="KAF5764998.1"/>
    <property type="molecule type" value="Genomic_DNA"/>
</dbReference>
<dbReference type="Pfam" id="PF00646">
    <property type="entry name" value="F-box"/>
    <property type="match status" value="1"/>
</dbReference>
<dbReference type="Gramene" id="mRNA:HanXRQr2_Chr15g0698551">
    <property type="protein sequence ID" value="mRNA:HanXRQr2_Chr15g0698551"/>
    <property type="gene ID" value="HanXRQr2_Chr15g0698551"/>
</dbReference>
<reference evidence="2" key="1">
    <citation type="journal article" date="2017" name="Nature">
        <title>The sunflower genome provides insights into oil metabolism, flowering and Asterid evolution.</title>
        <authorList>
            <person name="Badouin H."/>
            <person name="Gouzy J."/>
            <person name="Grassa C.J."/>
            <person name="Murat F."/>
            <person name="Staton S.E."/>
            <person name="Cottret L."/>
            <person name="Lelandais-Briere C."/>
            <person name="Owens G.L."/>
            <person name="Carrere S."/>
            <person name="Mayjonade B."/>
            <person name="Legrand L."/>
            <person name="Gill N."/>
            <person name="Kane N.C."/>
            <person name="Bowers J.E."/>
            <person name="Hubner S."/>
            <person name="Bellec A."/>
            <person name="Berard A."/>
            <person name="Berges H."/>
            <person name="Blanchet N."/>
            <person name="Boniface M.C."/>
            <person name="Brunel D."/>
            <person name="Catrice O."/>
            <person name="Chaidir N."/>
            <person name="Claudel C."/>
            <person name="Donnadieu C."/>
            <person name="Faraut T."/>
            <person name="Fievet G."/>
            <person name="Helmstetter N."/>
            <person name="King M."/>
            <person name="Knapp S.J."/>
            <person name="Lai Z."/>
            <person name="Le Paslier M.C."/>
            <person name="Lippi Y."/>
            <person name="Lorenzon L."/>
            <person name="Mandel J.R."/>
            <person name="Marage G."/>
            <person name="Marchand G."/>
            <person name="Marquand E."/>
            <person name="Bret-Mestries E."/>
            <person name="Morien E."/>
            <person name="Nambeesan S."/>
            <person name="Nguyen T."/>
            <person name="Pegot-Espagnet P."/>
            <person name="Pouilly N."/>
            <person name="Raftis F."/>
            <person name="Sallet E."/>
            <person name="Schiex T."/>
            <person name="Thomas J."/>
            <person name="Vandecasteele C."/>
            <person name="Vares D."/>
            <person name="Vear F."/>
            <person name="Vautrin S."/>
            <person name="Crespi M."/>
            <person name="Mangin B."/>
            <person name="Burke J.M."/>
            <person name="Salse J."/>
            <person name="Munos S."/>
            <person name="Vincourt P."/>
            <person name="Rieseberg L.H."/>
            <person name="Langlade N.B."/>
        </authorList>
    </citation>
    <scope>NUCLEOTIDE SEQUENCE</scope>
    <source>
        <tissue evidence="2">Leaves</tissue>
    </source>
</reference>
<dbReference type="PANTHER" id="PTHR46301">
    <property type="entry name" value="F-BOX/KELCH-REPEAT PROTEIN"/>
    <property type="match status" value="1"/>
</dbReference>
<sequence length="70" mass="8260">MSDNIPFELQSEIMKRLPAESLIRFRSVCKSWKSLIHSSDFIAGYRGQQHLIVRFEHGTRRRLELLEDSV</sequence>
<reference evidence="2" key="2">
    <citation type="submission" date="2020-06" db="EMBL/GenBank/DDBJ databases">
        <title>Helianthus annuus Genome sequencing and assembly Release 2.</title>
        <authorList>
            <person name="Gouzy J."/>
            <person name="Langlade N."/>
            <person name="Munos S."/>
        </authorList>
    </citation>
    <scope>NUCLEOTIDE SEQUENCE</scope>
    <source>
        <tissue evidence="2">Leaves</tissue>
    </source>
</reference>
<name>A0A9K3H3R0_HELAN</name>
<dbReference type="PROSITE" id="PS50181">
    <property type="entry name" value="FBOX"/>
    <property type="match status" value="1"/>
</dbReference>
<protein>
    <submittedName>
        <fullName evidence="2">F-box domain-containing protein</fullName>
    </submittedName>
</protein>
<dbReference type="InterPro" id="IPR001810">
    <property type="entry name" value="F-box_dom"/>
</dbReference>
<evidence type="ECO:0000313" key="3">
    <source>
        <dbReference type="Proteomes" id="UP000215914"/>
    </source>
</evidence>
<organism evidence="2 3">
    <name type="scientific">Helianthus annuus</name>
    <name type="common">Common sunflower</name>
    <dbReference type="NCBI Taxonomy" id="4232"/>
    <lineage>
        <taxon>Eukaryota</taxon>
        <taxon>Viridiplantae</taxon>
        <taxon>Streptophyta</taxon>
        <taxon>Embryophyta</taxon>
        <taxon>Tracheophyta</taxon>
        <taxon>Spermatophyta</taxon>
        <taxon>Magnoliopsida</taxon>
        <taxon>eudicotyledons</taxon>
        <taxon>Gunneridae</taxon>
        <taxon>Pentapetalae</taxon>
        <taxon>asterids</taxon>
        <taxon>campanulids</taxon>
        <taxon>Asterales</taxon>
        <taxon>Asteraceae</taxon>
        <taxon>Asteroideae</taxon>
        <taxon>Heliantheae alliance</taxon>
        <taxon>Heliantheae</taxon>
        <taxon>Helianthus</taxon>
    </lineage>
</organism>
<dbReference type="AlphaFoldDB" id="A0A9K3H3R0"/>
<gene>
    <name evidence="2" type="ORF">HanXRQr2_Chr15g0698551</name>
</gene>
<dbReference type="CDD" id="cd22157">
    <property type="entry name" value="F-box_AtFBW1-like"/>
    <property type="match status" value="1"/>
</dbReference>
<keyword evidence="3" id="KW-1185">Reference proteome</keyword>
<dbReference type="PANTHER" id="PTHR46301:SF34">
    <property type="entry name" value="PROTEIN SUPPRESSOR OF NIM1 1-LIKE"/>
    <property type="match status" value="1"/>
</dbReference>